<feature type="transmembrane region" description="Helical" evidence="9">
    <location>
        <begin position="304"/>
        <end position="330"/>
    </location>
</feature>
<evidence type="ECO:0000259" key="10">
    <source>
        <dbReference type="PROSITE" id="PS50850"/>
    </source>
</evidence>
<dbReference type="PROSITE" id="PS50850">
    <property type="entry name" value="MFS"/>
    <property type="match status" value="1"/>
</dbReference>
<dbReference type="PANTHER" id="PTHR23502:SF186">
    <property type="entry name" value="MAJOR FACILITATOR SUPERFAMILY (MFS) PROFILE DOMAIN-CONTAINING PROTEIN"/>
    <property type="match status" value="1"/>
</dbReference>
<comment type="similarity">
    <text evidence="7">Belongs to the major facilitator superfamily. DHA1 family. Polyamines/proton antiporter (TC 2.A.1.2.16) subfamily.</text>
</comment>
<dbReference type="GO" id="GO:0005886">
    <property type="term" value="C:plasma membrane"/>
    <property type="evidence" value="ECO:0007669"/>
    <property type="project" value="UniProtKB-SubCell"/>
</dbReference>
<feature type="compositionally biased region" description="Basic and acidic residues" evidence="8">
    <location>
        <begin position="562"/>
        <end position="588"/>
    </location>
</feature>
<dbReference type="InterPro" id="IPR036259">
    <property type="entry name" value="MFS_trans_sf"/>
</dbReference>
<keyword evidence="3" id="KW-1003">Cell membrane</keyword>
<feature type="transmembrane region" description="Helical" evidence="9">
    <location>
        <begin position="108"/>
        <end position="126"/>
    </location>
</feature>
<evidence type="ECO:0000256" key="9">
    <source>
        <dbReference type="SAM" id="Phobius"/>
    </source>
</evidence>
<evidence type="ECO:0000256" key="3">
    <source>
        <dbReference type="ARBA" id="ARBA00022475"/>
    </source>
</evidence>
<evidence type="ECO:0000256" key="8">
    <source>
        <dbReference type="SAM" id="MobiDB-lite"/>
    </source>
</evidence>
<feature type="transmembrane region" description="Helical" evidence="9">
    <location>
        <begin position="476"/>
        <end position="496"/>
    </location>
</feature>
<feature type="domain" description="Major facilitator superfamily (MFS) profile" evidence="10">
    <location>
        <begin position="73"/>
        <end position="500"/>
    </location>
</feature>
<keyword evidence="12" id="KW-1185">Reference proteome</keyword>
<evidence type="ECO:0000256" key="6">
    <source>
        <dbReference type="ARBA" id="ARBA00023136"/>
    </source>
</evidence>
<feature type="transmembrane region" description="Helical" evidence="9">
    <location>
        <begin position="441"/>
        <end position="464"/>
    </location>
</feature>
<dbReference type="PANTHER" id="PTHR23502">
    <property type="entry name" value="MAJOR FACILITATOR SUPERFAMILY"/>
    <property type="match status" value="1"/>
</dbReference>
<feature type="transmembrane region" description="Helical" evidence="9">
    <location>
        <begin position="71"/>
        <end position="88"/>
    </location>
</feature>
<feature type="transmembrane region" description="Helical" evidence="9">
    <location>
        <begin position="160"/>
        <end position="186"/>
    </location>
</feature>
<feature type="transmembrane region" description="Helical" evidence="9">
    <location>
        <begin position="198"/>
        <end position="219"/>
    </location>
</feature>
<dbReference type="CDD" id="cd17323">
    <property type="entry name" value="MFS_Tpo1_MDR_like"/>
    <property type="match status" value="1"/>
</dbReference>
<feature type="transmembrane region" description="Helical" evidence="9">
    <location>
        <begin position="231"/>
        <end position="248"/>
    </location>
</feature>
<dbReference type="GO" id="GO:0022857">
    <property type="term" value="F:transmembrane transporter activity"/>
    <property type="evidence" value="ECO:0007669"/>
    <property type="project" value="InterPro"/>
</dbReference>
<feature type="region of interest" description="Disordered" evidence="8">
    <location>
        <begin position="521"/>
        <end position="540"/>
    </location>
</feature>
<keyword evidence="5 9" id="KW-1133">Transmembrane helix</keyword>
<dbReference type="InterPro" id="IPR011701">
    <property type="entry name" value="MFS"/>
</dbReference>
<name>A0AAI9E9K8_9PEZI</name>
<feature type="compositionally biased region" description="Low complexity" evidence="8">
    <location>
        <begin position="598"/>
        <end position="611"/>
    </location>
</feature>
<feature type="transmembrane region" description="Helical" evidence="9">
    <location>
        <begin position="408"/>
        <end position="429"/>
    </location>
</feature>
<gene>
    <name evidence="11" type="ORF">LECACI_7A003321</name>
</gene>
<feature type="transmembrane region" description="Helical" evidence="9">
    <location>
        <begin position="336"/>
        <end position="362"/>
    </location>
</feature>
<proteinExistence type="inferred from homology"/>
<evidence type="ECO:0000313" key="11">
    <source>
        <dbReference type="EMBL" id="CAK3954354.1"/>
    </source>
</evidence>
<feature type="transmembrane region" description="Helical" evidence="9">
    <location>
        <begin position="383"/>
        <end position="402"/>
    </location>
</feature>
<dbReference type="FunFam" id="1.20.1250.20:FF:000266">
    <property type="entry name" value="MFS multidrug transporter, putative"/>
    <property type="match status" value="1"/>
</dbReference>
<accession>A0AAI9E9K8</accession>
<comment type="caution">
    <text evidence="11">The sequence shown here is derived from an EMBL/GenBank/DDBJ whole genome shotgun (WGS) entry which is preliminary data.</text>
</comment>
<dbReference type="Pfam" id="PF07690">
    <property type="entry name" value="MFS_1"/>
    <property type="match status" value="1"/>
</dbReference>
<dbReference type="InterPro" id="IPR020846">
    <property type="entry name" value="MFS_dom"/>
</dbReference>
<dbReference type="Proteomes" id="UP001296104">
    <property type="component" value="Unassembled WGS sequence"/>
</dbReference>
<evidence type="ECO:0000256" key="1">
    <source>
        <dbReference type="ARBA" id="ARBA00004651"/>
    </source>
</evidence>
<organism evidence="11 12">
    <name type="scientific">Lecanosticta acicola</name>
    <dbReference type="NCBI Taxonomy" id="111012"/>
    <lineage>
        <taxon>Eukaryota</taxon>
        <taxon>Fungi</taxon>
        <taxon>Dikarya</taxon>
        <taxon>Ascomycota</taxon>
        <taxon>Pezizomycotina</taxon>
        <taxon>Dothideomycetes</taxon>
        <taxon>Dothideomycetidae</taxon>
        <taxon>Mycosphaerellales</taxon>
        <taxon>Mycosphaerellaceae</taxon>
        <taxon>Lecanosticta</taxon>
    </lineage>
</organism>
<feature type="region of interest" description="Disordered" evidence="8">
    <location>
        <begin position="547"/>
        <end position="664"/>
    </location>
</feature>
<protein>
    <submittedName>
        <fullName evidence="11">MFS general substrate transporter</fullName>
    </submittedName>
</protein>
<sequence length="664" mass="73373">MADKDVEGGKQPNSSHCTIPHYRQVLDQGGVTPDVENWDYDGSGTEEDPYVVVWIDNDPRNPMHYSPAKKWSLTMLVAMSTLAVAFVSSAYSGSAEQVIREFGCSQEVFVLGISLFVLGFAIGPLLWAPFSELFGRQVLFFGTSLGLTAFNAGAAGSQNIWTLIILRFFSGAIGSSPLTNAGGVIADMFPAKQRGLAMSLFAAAPFMGPVLGPIAGGFIGETVGWRWNEGVMSIFTGVLWVLTTLFLPETYPPVILRKRAEKLSQMTGKVYKTQGEIRQGATNVAELFKTSLSRPWILLFKEPIVFLLSIYMAIIYGTLYMCFSAFPIVFQEKRGWSAGIGGLAFLGVAVGMLLAVAYSVYANKRYSKISDEYDGFAPPEARLPLCMVGSVAVPISLIWFAWTNYPSIQFMVPIIALAPFGFGMVLIFLGIMNYLIDSYTIFAASVLAANSVLRSVFGAVFPLFTTQMYDGLGIHWATMIPGFLALICVPFPFLFYKYGPAIRAKCKYAAESEAFMRQMQNQMKGSGSDDDDDEDNDSEFATPMDAAEAADEEKPHHKHHGEHPTEPVEEVERQPSLTESEKAEDGYRRFAPIHATRSKQTARSQRSQRSQNHYYYDESPFDLDRVNTMDSFKSNTIANQSKELRSGLRGGSRRESRASSRSRT</sequence>
<evidence type="ECO:0000256" key="5">
    <source>
        <dbReference type="ARBA" id="ARBA00022989"/>
    </source>
</evidence>
<comment type="subcellular location">
    <subcellularLocation>
        <location evidence="1">Cell membrane</location>
        <topology evidence="1">Multi-pass membrane protein</topology>
    </subcellularLocation>
</comment>
<feature type="compositionally biased region" description="Polar residues" evidence="8">
    <location>
        <begin position="628"/>
        <end position="640"/>
    </location>
</feature>
<evidence type="ECO:0000256" key="2">
    <source>
        <dbReference type="ARBA" id="ARBA00022448"/>
    </source>
</evidence>
<evidence type="ECO:0000256" key="7">
    <source>
        <dbReference type="ARBA" id="ARBA00038459"/>
    </source>
</evidence>
<dbReference type="Gene3D" id="1.20.1250.20">
    <property type="entry name" value="MFS general substrate transporter like domains"/>
    <property type="match status" value="1"/>
</dbReference>
<evidence type="ECO:0000313" key="12">
    <source>
        <dbReference type="Proteomes" id="UP001296104"/>
    </source>
</evidence>
<dbReference type="EMBL" id="CAVMBE010000016">
    <property type="protein sequence ID" value="CAK3954354.1"/>
    <property type="molecule type" value="Genomic_DNA"/>
</dbReference>
<keyword evidence="6 9" id="KW-0472">Membrane</keyword>
<dbReference type="SUPFAM" id="SSF103473">
    <property type="entry name" value="MFS general substrate transporter"/>
    <property type="match status" value="1"/>
</dbReference>
<feature type="compositionally biased region" description="Acidic residues" evidence="8">
    <location>
        <begin position="528"/>
        <end position="538"/>
    </location>
</feature>
<reference evidence="11" key="1">
    <citation type="submission" date="2023-11" db="EMBL/GenBank/DDBJ databases">
        <authorList>
            <person name="Alioto T."/>
            <person name="Alioto T."/>
            <person name="Gomez Garrido J."/>
        </authorList>
    </citation>
    <scope>NUCLEOTIDE SEQUENCE</scope>
</reference>
<dbReference type="AlphaFoldDB" id="A0AAI9E9K8"/>
<evidence type="ECO:0000256" key="4">
    <source>
        <dbReference type="ARBA" id="ARBA00022692"/>
    </source>
</evidence>
<keyword evidence="2" id="KW-0813">Transport</keyword>
<keyword evidence="4 9" id="KW-0812">Transmembrane</keyword>
<feature type="compositionally biased region" description="Basic and acidic residues" evidence="8">
    <location>
        <begin position="642"/>
        <end position="658"/>
    </location>
</feature>